<protein>
    <submittedName>
        <fullName evidence="1">Uncharacterized protein</fullName>
    </submittedName>
</protein>
<dbReference type="Proteomes" id="UP000240042">
    <property type="component" value="Unassembled WGS sequence"/>
</dbReference>
<evidence type="ECO:0000313" key="1">
    <source>
        <dbReference type="EMBL" id="SFB69263.1"/>
    </source>
</evidence>
<accession>A0A1I1D9Q0</accession>
<keyword evidence="2" id="KW-1185">Reference proteome</keyword>
<reference evidence="2" key="1">
    <citation type="submission" date="2016-10" db="EMBL/GenBank/DDBJ databases">
        <authorList>
            <person name="Varghese N."/>
            <person name="Submissions S."/>
        </authorList>
    </citation>
    <scope>NUCLEOTIDE SEQUENCE [LARGE SCALE GENOMIC DNA]</scope>
    <source>
        <strain evidence="2">ATCC 43811</strain>
    </source>
</reference>
<sequence length="105" mass="12250">MLLLKQAWDNVMFKQLPQNSYFYTDYLWDHFPHDINFTKNPDDQTIFIGIDSYLNVGRENNLVISSIEDLNTCAECNSNKNKLNALLKKPYIVEKDGNINITPCF</sequence>
<proteinExistence type="predicted"/>
<evidence type="ECO:0000313" key="2">
    <source>
        <dbReference type="Proteomes" id="UP000240042"/>
    </source>
</evidence>
<dbReference type="EMBL" id="FOKY01000001">
    <property type="protein sequence ID" value="SFB69263.1"/>
    <property type="molecule type" value="Genomic_DNA"/>
</dbReference>
<gene>
    <name evidence="1" type="ORF">SAMN02745150_00256</name>
</gene>
<organism evidence="1 2">
    <name type="scientific">Brevinema andersonii</name>
    <dbReference type="NCBI Taxonomy" id="34097"/>
    <lineage>
        <taxon>Bacteria</taxon>
        <taxon>Pseudomonadati</taxon>
        <taxon>Spirochaetota</taxon>
        <taxon>Spirochaetia</taxon>
        <taxon>Brevinematales</taxon>
        <taxon>Brevinemataceae</taxon>
        <taxon>Brevinema</taxon>
    </lineage>
</organism>
<dbReference type="RefSeq" id="WP_092317505.1">
    <property type="nucleotide sequence ID" value="NZ_FOKY01000001.1"/>
</dbReference>
<name>A0A1I1D9Q0_BREAD</name>
<dbReference type="AlphaFoldDB" id="A0A1I1D9Q0"/>
<dbReference type="STRING" id="34097.SAMN02745150_00256"/>